<reference evidence="1 2" key="1">
    <citation type="journal article" date="2011" name="J. Bacteriol.">
        <title>Complete genome of the cellulolytic ruminal bacterium Ruminococcus albus 7.</title>
        <authorList>
            <person name="Suen G."/>
            <person name="Stevenson D.M."/>
            <person name="Bruce D.C."/>
            <person name="Chertkov O."/>
            <person name="Copeland A."/>
            <person name="Cheng J.F."/>
            <person name="Detter C."/>
            <person name="Detter J.C."/>
            <person name="Goodwin L.A."/>
            <person name="Han C.S."/>
            <person name="Hauser L.J."/>
            <person name="Ivanova N.N."/>
            <person name="Kyrpides N.C."/>
            <person name="Land M.L."/>
            <person name="Lapidus A."/>
            <person name="Lucas S."/>
            <person name="Ovchinnikova G."/>
            <person name="Pitluck S."/>
            <person name="Tapia R."/>
            <person name="Woyke T."/>
            <person name="Boyum J."/>
            <person name="Mead D."/>
            <person name="Weimer P.J."/>
        </authorList>
    </citation>
    <scope>NUCLEOTIDE SEQUENCE [LARGE SCALE GENOMIC DNA]</scope>
    <source>
        <strain evidence="2">ATCC 27210 / DSM 20455 / JCM 14654 / NCDO 2250 / 7</strain>
    </source>
</reference>
<name>E6UH93_RUMA7</name>
<dbReference type="AlphaFoldDB" id="E6UH93"/>
<gene>
    <name evidence="1" type="ordered locus">Rumal_2699</name>
</gene>
<evidence type="ECO:0000313" key="2">
    <source>
        <dbReference type="Proteomes" id="UP000006919"/>
    </source>
</evidence>
<protein>
    <submittedName>
        <fullName evidence="1">Uncharacterized protein</fullName>
    </submittedName>
</protein>
<dbReference type="HOGENOM" id="CLU_2957891_0_0_9"/>
<dbReference type="EMBL" id="CP002403">
    <property type="protein sequence ID" value="ADU23171.1"/>
    <property type="molecule type" value="Genomic_DNA"/>
</dbReference>
<dbReference type="Proteomes" id="UP000006919">
    <property type="component" value="Chromosome"/>
</dbReference>
<sequence length="59" mass="6989">MIAENQVCKTAEEYTLISSLFCDYEYTYDTAVDNVNKVKRITDKYYKLKSSLKFRNSVF</sequence>
<organism evidence="1 2">
    <name type="scientific">Ruminococcus albus (strain ATCC 27210 / DSM 20455 / JCM 14654 / NCDO 2250 / 7)</name>
    <dbReference type="NCBI Taxonomy" id="697329"/>
    <lineage>
        <taxon>Bacteria</taxon>
        <taxon>Bacillati</taxon>
        <taxon>Bacillota</taxon>
        <taxon>Clostridia</taxon>
        <taxon>Eubacteriales</taxon>
        <taxon>Oscillospiraceae</taxon>
        <taxon>Ruminococcus</taxon>
    </lineage>
</organism>
<dbReference type="KEGG" id="ral:Rumal_2699"/>
<proteinExistence type="predicted"/>
<dbReference type="STRING" id="697329.Rumal_2699"/>
<accession>E6UH93</accession>
<evidence type="ECO:0000313" key="1">
    <source>
        <dbReference type="EMBL" id="ADU23171.1"/>
    </source>
</evidence>